<reference evidence="2" key="1">
    <citation type="journal article" date="2014" name="Nat. Genet.">
        <title>The genome of the stress-tolerant wild tomato species Solanum pennellii.</title>
        <authorList>
            <person name="Bolger A."/>
            <person name="Scossa F."/>
            <person name="Bolger M.E."/>
            <person name="Lanz C."/>
            <person name="Maumus F."/>
            <person name="Tohge T."/>
            <person name="Quesneville H."/>
            <person name="Alseekh S."/>
            <person name="Sorensen I."/>
            <person name="Lichtenstein G."/>
            <person name="Fich E.A."/>
            <person name="Conte M."/>
            <person name="Keller H."/>
            <person name="Schneeberger K."/>
            <person name="Schwacke R."/>
            <person name="Ofner I."/>
            <person name="Vrebalov J."/>
            <person name="Xu Y."/>
            <person name="Osorio S."/>
            <person name="Aflitos S.A."/>
            <person name="Schijlen E."/>
            <person name="Jimenez-Gomez J.M."/>
            <person name="Ryngajllo M."/>
            <person name="Kimura S."/>
            <person name="Kumar R."/>
            <person name="Koenig D."/>
            <person name="Headland L.R."/>
            <person name="Maloof J.N."/>
            <person name="Sinha N."/>
            <person name="van Ham R.C."/>
            <person name="Lankhorst R.K."/>
            <person name="Mao L."/>
            <person name="Vogel A."/>
            <person name="Arsova B."/>
            <person name="Panstruga R."/>
            <person name="Fei Z."/>
            <person name="Rose J.K."/>
            <person name="Zamir D."/>
            <person name="Carrari F."/>
            <person name="Giovannoni J.J."/>
            <person name="Weigel D."/>
            <person name="Usadel B."/>
            <person name="Fernie A.R."/>
        </authorList>
    </citation>
    <scope>NUCLEOTIDE SEQUENCE [LARGE SCALE GENOMIC DNA]</scope>
    <source>
        <strain evidence="2">cv. LA0716</strain>
    </source>
</reference>
<organism evidence="2 3">
    <name type="scientific">Solanum pennellii</name>
    <name type="common">Tomato</name>
    <name type="synonym">Lycopersicon pennellii</name>
    <dbReference type="NCBI Taxonomy" id="28526"/>
    <lineage>
        <taxon>Eukaryota</taxon>
        <taxon>Viridiplantae</taxon>
        <taxon>Streptophyta</taxon>
        <taxon>Embryophyta</taxon>
        <taxon>Tracheophyta</taxon>
        <taxon>Spermatophyta</taxon>
        <taxon>Magnoliopsida</taxon>
        <taxon>eudicotyledons</taxon>
        <taxon>Gunneridae</taxon>
        <taxon>Pentapetalae</taxon>
        <taxon>asterids</taxon>
        <taxon>lamiids</taxon>
        <taxon>Solanales</taxon>
        <taxon>Solanaceae</taxon>
        <taxon>Solanoideae</taxon>
        <taxon>Solaneae</taxon>
        <taxon>Solanum</taxon>
        <taxon>Solanum subgen. Lycopersicon</taxon>
    </lineage>
</organism>
<evidence type="ECO:0000256" key="1">
    <source>
        <dbReference type="SAM" id="MobiDB-lite"/>
    </source>
</evidence>
<dbReference type="RefSeq" id="XP_015054824.1">
    <property type="nucleotide sequence ID" value="XM_015199338.1"/>
</dbReference>
<name>A0ABM1FCC9_SOLPN</name>
<dbReference type="InterPro" id="IPR043128">
    <property type="entry name" value="Rev_trsase/Diguanyl_cyclase"/>
</dbReference>
<sequence length="240" mass="27320">MRATGIEKAELDSYRLKDFAQAWYATFLVLNTRDEMSRFLTGISEELEEYCRAAMLHDRMDFSRLMVHVQQVEDSQKKRRARKPRFKKGHQSAGNSNCKRSASHKRGRPKTKKGNGGNVQRPRKECGKCGGIHSGECRLGTNASFGCGMSGHMVRDCPQNRGQARGNAQPMPNRQNATAVEPRKRNIFYSLKGREELEKSADVVIDLTRKKAKFKWAETCEKNFKQLKDRLTSSPSAYIT</sequence>
<feature type="region of interest" description="Disordered" evidence="1">
    <location>
        <begin position="73"/>
        <end position="125"/>
    </location>
</feature>
<accession>A0ABM1FCC9</accession>
<feature type="compositionally biased region" description="Basic residues" evidence="1">
    <location>
        <begin position="77"/>
        <end position="90"/>
    </location>
</feature>
<dbReference type="GeneID" id="107001193"/>
<feature type="compositionally biased region" description="Basic residues" evidence="1">
    <location>
        <begin position="101"/>
        <end position="113"/>
    </location>
</feature>
<dbReference type="PANTHER" id="PTHR34482:SF57">
    <property type="entry name" value="RETROTRANSPOSON GAG DOMAIN-CONTAINING PROTEIN"/>
    <property type="match status" value="1"/>
</dbReference>
<dbReference type="Gene3D" id="4.10.60.10">
    <property type="entry name" value="Zinc finger, CCHC-type"/>
    <property type="match status" value="1"/>
</dbReference>
<reference evidence="3" key="2">
    <citation type="submission" date="2025-08" db="UniProtKB">
        <authorList>
            <consortium name="RefSeq"/>
        </authorList>
    </citation>
    <scope>IDENTIFICATION</scope>
</reference>
<keyword evidence="2" id="KW-1185">Reference proteome</keyword>
<dbReference type="Proteomes" id="UP000694930">
    <property type="component" value="Chromosome 10"/>
</dbReference>
<proteinExistence type="predicted"/>
<dbReference type="PANTHER" id="PTHR34482">
    <property type="entry name" value="DNA DAMAGE-INDUCIBLE PROTEIN 1-LIKE"/>
    <property type="match status" value="1"/>
</dbReference>
<evidence type="ECO:0000313" key="2">
    <source>
        <dbReference type="Proteomes" id="UP000694930"/>
    </source>
</evidence>
<protein>
    <submittedName>
        <fullName evidence="3">Uncharacterized protein LOC107001193</fullName>
    </submittedName>
</protein>
<gene>
    <name evidence="3" type="primary">LOC107001193</name>
</gene>
<dbReference type="Gene3D" id="3.30.70.270">
    <property type="match status" value="1"/>
</dbReference>
<evidence type="ECO:0000313" key="3">
    <source>
        <dbReference type="RefSeq" id="XP_015054824.1"/>
    </source>
</evidence>